<keyword evidence="3" id="KW-1185">Reference proteome</keyword>
<feature type="domain" description="DUF7745" evidence="1">
    <location>
        <begin position="1"/>
        <end position="63"/>
    </location>
</feature>
<reference evidence="2 3" key="1">
    <citation type="submission" date="2024-08" db="EMBL/GenBank/DDBJ databases">
        <title>Insights into the chromosomal genome structure of Flemingia macrophylla.</title>
        <authorList>
            <person name="Ding Y."/>
            <person name="Zhao Y."/>
            <person name="Bi W."/>
            <person name="Wu M."/>
            <person name="Zhao G."/>
            <person name="Gong Y."/>
            <person name="Li W."/>
            <person name="Zhang P."/>
        </authorList>
    </citation>
    <scope>NUCLEOTIDE SEQUENCE [LARGE SCALE GENOMIC DNA]</scope>
    <source>
        <strain evidence="2">DYQJB</strain>
        <tissue evidence="2">Leaf</tissue>
    </source>
</reference>
<gene>
    <name evidence="2" type="ORF">Fmac_026566</name>
</gene>
<dbReference type="InterPro" id="IPR056647">
    <property type="entry name" value="DUF7745"/>
</dbReference>
<dbReference type="AlphaFoldDB" id="A0ABD1LFE4"/>
<protein>
    <recommendedName>
        <fullName evidence="1">DUF7745 domain-containing protein</fullName>
    </recommendedName>
</protein>
<name>A0ABD1LFE4_9FABA</name>
<organism evidence="2 3">
    <name type="scientific">Flemingia macrophylla</name>
    <dbReference type="NCBI Taxonomy" id="520843"/>
    <lineage>
        <taxon>Eukaryota</taxon>
        <taxon>Viridiplantae</taxon>
        <taxon>Streptophyta</taxon>
        <taxon>Embryophyta</taxon>
        <taxon>Tracheophyta</taxon>
        <taxon>Spermatophyta</taxon>
        <taxon>Magnoliopsida</taxon>
        <taxon>eudicotyledons</taxon>
        <taxon>Gunneridae</taxon>
        <taxon>Pentapetalae</taxon>
        <taxon>rosids</taxon>
        <taxon>fabids</taxon>
        <taxon>Fabales</taxon>
        <taxon>Fabaceae</taxon>
        <taxon>Papilionoideae</taxon>
        <taxon>50 kb inversion clade</taxon>
        <taxon>NPAAA clade</taxon>
        <taxon>indigoferoid/millettioid clade</taxon>
        <taxon>Phaseoleae</taxon>
        <taxon>Flemingia</taxon>
    </lineage>
</organism>
<sequence length="144" mass="16605">MFGMTLFPFHADTVDHVAMDAFFSWDVHLNSPLPAILADTLLSIKFCHQKQGKTLRCCTTLLTQTIPCKEELGRLCLFYDPDHRDEMHAICRAWEKRIYIGDGELGCLFLMTMRNGGKEEECLSLLLHMHPLQQIESYKKKSMP</sequence>
<dbReference type="EMBL" id="JBGMDY010000009">
    <property type="protein sequence ID" value="KAL2322187.1"/>
    <property type="molecule type" value="Genomic_DNA"/>
</dbReference>
<proteinExistence type="predicted"/>
<accession>A0ABD1LFE4</accession>
<dbReference type="Pfam" id="PF24924">
    <property type="entry name" value="DUF7745"/>
    <property type="match status" value="1"/>
</dbReference>
<evidence type="ECO:0000313" key="3">
    <source>
        <dbReference type="Proteomes" id="UP001603857"/>
    </source>
</evidence>
<evidence type="ECO:0000259" key="1">
    <source>
        <dbReference type="Pfam" id="PF24924"/>
    </source>
</evidence>
<comment type="caution">
    <text evidence="2">The sequence shown here is derived from an EMBL/GenBank/DDBJ whole genome shotgun (WGS) entry which is preliminary data.</text>
</comment>
<evidence type="ECO:0000313" key="2">
    <source>
        <dbReference type="EMBL" id="KAL2322187.1"/>
    </source>
</evidence>
<dbReference type="Proteomes" id="UP001603857">
    <property type="component" value="Unassembled WGS sequence"/>
</dbReference>